<evidence type="ECO:0000313" key="2">
    <source>
        <dbReference type="EMBL" id="KAJ6638746.1"/>
    </source>
</evidence>
<dbReference type="InterPro" id="IPR000953">
    <property type="entry name" value="Chromo/chromo_shadow_dom"/>
</dbReference>
<feature type="non-terminal residue" evidence="2">
    <location>
        <position position="1"/>
    </location>
</feature>
<dbReference type="Pfam" id="PF00385">
    <property type="entry name" value="Chromo"/>
    <property type="match status" value="1"/>
</dbReference>
<dbReference type="AlphaFoldDB" id="A0A9Q0RZZ8"/>
<dbReference type="InterPro" id="IPR023780">
    <property type="entry name" value="Chromo_domain"/>
</dbReference>
<proteinExistence type="predicted"/>
<comment type="caution">
    <text evidence="2">The sequence shown here is derived from an EMBL/GenBank/DDBJ whole genome shotgun (WGS) entry which is preliminary data.</text>
</comment>
<name>A0A9Q0RZZ8_9DIPT</name>
<evidence type="ECO:0000313" key="3">
    <source>
        <dbReference type="Proteomes" id="UP001151699"/>
    </source>
</evidence>
<evidence type="ECO:0000259" key="1">
    <source>
        <dbReference type="PROSITE" id="PS50013"/>
    </source>
</evidence>
<dbReference type="SUPFAM" id="SSF54160">
    <property type="entry name" value="Chromo domain-like"/>
    <property type="match status" value="1"/>
</dbReference>
<dbReference type="Proteomes" id="UP001151699">
    <property type="component" value="Chromosome X"/>
</dbReference>
<keyword evidence="3" id="KW-1185">Reference proteome</keyword>
<dbReference type="GO" id="GO:0005694">
    <property type="term" value="C:chromosome"/>
    <property type="evidence" value="ECO:0007669"/>
    <property type="project" value="UniProtKB-ARBA"/>
</dbReference>
<reference evidence="2" key="1">
    <citation type="submission" date="2022-07" db="EMBL/GenBank/DDBJ databases">
        <authorList>
            <person name="Trinca V."/>
            <person name="Uliana J.V.C."/>
            <person name="Torres T.T."/>
            <person name="Ward R.J."/>
            <person name="Monesi N."/>
        </authorList>
    </citation>
    <scope>NUCLEOTIDE SEQUENCE</scope>
    <source>
        <strain evidence="2">HSMRA1968</strain>
        <tissue evidence="2">Whole embryos</tissue>
    </source>
</reference>
<organism evidence="2 3">
    <name type="scientific">Pseudolycoriella hygida</name>
    <dbReference type="NCBI Taxonomy" id="35572"/>
    <lineage>
        <taxon>Eukaryota</taxon>
        <taxon>Metazoa</taxon>
        <taxon>Ecdysozoa</taxon>
        <taxon>Arthropoda</taxon>
        <taxon>Hexapoda</taxon>
        <taxon>Insecta</taxon>
        <taxon>Pterygota</taxon>
        <taxon>Neoptera</taxon>
        <taxon>Endopterygota</taxon>
        <taxon>Diptera</taxon>
        <taxon>Nematocera</taxon>
        <taxon>Sciaroidea</taxon>
        <taxon>Sciaridae</taxon>
        <taxon>Pseudolycoriella</taxon>
    </lineage>
</organism>
<dbReference type="PROSITE" id="PS50013">
    <property type="entry name" value="CHROMO_2"/>
    <property type="match status" value="1"/>
</dbReference>
<feature type="domain" description="Chromo" evidence="1">
    <location>
        <begin position="23"/>
        <end position="77"/>
    </location>
</feature>
<dbReference type="InterPro" id="IPR016197">
    <property type="entry name" value="Chromo-like_dom_sf"/>
</dbReference>
<dbReference type="Gene3D" id="2.40.50.40">
    <property type="match status" value="1"/>
</dbReference>
<dbReference type="EMBL" id="WJQU01000003">
    <property type="protein sequence ID" value="KAJ6638746.1"/>
    <property type="molecule type" value="Genomic_DNA"/>
</dbReference>
<gene>
    <name evidence="2" type="ORF">Bhyg_11484</name>
</gene>
<protein>
    <recommendedName>
        <fullName evidence="1">Chromo domain-containing protein</fullName>
    </recommendedName>
</protein>
<accession>A0A9Q0RZZ8</accession>
<sequence>MEIPESINNNEEVIRSDCLNLPIEVETVEVLDCDDDVESEYLIKWKGFPKTESSSEPSEHLNEELVDLMSSFIQSAD</sequence>